<feature type="transmembrane region" description="Helical" evidence="9">
    <location>
        <begin position="450"/>
        <end position="474"/>
    </location>
</feature>
<evidence type="ECO:0000256" key="1">
    <source>
        <dbReference type="ARBA" id="ARBA00004123"/>
    </source>
</evidence>
<keyword evidence="7" id="KW-0544">Nucleosome core</keyword>
<dbReference type="SUPFAM" id="SSF47113">
    <property type="entry name" value="Histone-fold"/>
    <property type="match status" value="1"/>
</dbReference>
<feature type="transmembrane region" description="Helical" evidence="9">
    <location>
        <begin position="317"/>
        <end position="338"/>
    </location>
</feature>
<dbReference type="GO" id="GO:0000786">
    <property type="term" value="C:nucleosome"/>
    <property type="evidence" value="ECO:0007669"/>
    <property type="project" value="UniProtKB-KW"/>
</dbReference>
<keyword evidence="9" id="KW-1133">Transmembrane helix</keyword>
<feature type="region of interest" description="Disordered" evidence="8">
    <location>
        <begin position="1"/>
        <end position="41"/>
    </location>
</feature>
<dbReference type="SMART" id="SM00428">
    <property type="entry name" value="H3"/>
    <property type="match status" value="1"/>
</dbReference>
<keyword evidence="4" id="KW-0158">Chromosome</keyword>
<dbReference type="InterPro" id="IPR009072">
    <property type="entry name" value="Histone-fold"/>
</dbReference>
<dbReference type="PROSITE" id="PS00959">
    <property type="entry name" value="HISTONE_H3_2"/>
    <property type="match status" value="1"/>
</dbReference>
<keyword evidence="9" id="KW-0472">Membrane</keyword>
<feature type="transmembrane region" description="Helical" evidence="9">
    <location>
        <begin position="273"/>
        <end position="297"/>
    </location>
</feature>
<protein>
    <recommendedName>
        <fullName evidence="10">Core Histone H2A/H2B/H3 domain-containing protein</fullName>
    </recommendedName>
</protein>
<evidence type="ECO:0000256" key="8">
    <source>
        <dbReference type="SAM" id="MobiDB-lite"/>
    </source>
</evidence>
<feature type="transmembrane region" description="Helical" evidence="9">
    <location>
        <begin position="363"/>
        <end position="388"/>
    </location>
</feature>
<feature type="transmembrane region" description="Helical" evidence="9">
    <location>
        <begin position="180"/>
        <end position="200"/>
    </location>
</feature>
<evidence type="ECO:0000256" key="7">
    <source>
        <dbReference type="ARBA" id="ARBA00023269"/>
    </source>
</evidence>
<dbReference type="GO" id="GO:0003677">
    <property type="term" value="F:DNA binding"/>
    <property type="evidence" value="ECO:0007669"/>
    <property type="project" value="UniProtKB-KW"/>
</dbReference>
<gene>
    <name evidence="11" type="ORF">PLBR_LOCUS7199</name>
</gene>
<geneLocation type="mitochondrion" evidence="11"/>
<dbReference type="GO" id="GO:0046982">
    <property type="term" value="F:protein heterodimerization activity"/>
    <property type="evidence" value="ECO:0007669"/>
    <property type="project" value="InterPro"/>
</dbReference>
<feature type="domain" description="Core Histone H2A/H2B/H3" evidence="10">
    <location>
        <begin position="44"/>
        <end position="131"/>
    </location>
</feature>
<keyword evidence="9" id="KW-0812">Transmembrane</keyword>
<evidence type="ECO:0000313" key="11">
    <source>
        <dbReference type="EMBL" id="SPQ99984.1"/>
    </source>
</evidence>
<evidence type="ECO:0000256" key="3">
    <source>
        <dbReference type="ARBA" id="ARBA00010343"/>
    </source>
</evidence>
<dbReference type="CDD" id="cd22911">
    <property type="entry name" value="HFD_H3"/>
    <property type="match status" value="1"/>
</dbReference>
<feature type="transmembrane region" description="Helical" evidence="9">
    <location>
        <begin position="394"/>
        <end position="416"/>
    </location>
</feature>
<dbReference type="GO" id="GO:0005634">
    <property type="term" value="C:nucleus"/>
    <property type="evidence" value="ECO:0007669"/>
    <property type="project" value="UniProtKB-SubCell"/>
</dbReference>
<dbReference type="Proteomes" id="UP000290189">
    <property type="component" value="Unassembled WGS sequence"/>
</dbReference>
<evidence type="ECO:0000256" key="6">
    <source>
        <dbReference type="ARBA" id="ARBA00023242"/>
    </source>
</evidence>
<evidence type="ECO:0000313" key="12">
    <source>
        <dbReference type="Proteomes" id="UP000290189"/>
    </source>
</evidence>
<feature type="compositionally biased region" description="Low complexity" evidence="8">
    <location>
        <begin position="22"/>
        <end position="33"/>
    </location>
</feature>
<evidence type="ECO:0000256" key="2">
    <source>
        <dbReference type="ARBA" id="ARBA00004286"/>
    </source>
</evidence>
<proteinExistence type="inferred from homology"/>
<dbReference type="FunFam" id="1.10.20.10:FF:000078">
    <property type="entry name" value="Histone H3"/>
    <property type="match status" value="1"/>
</dbReference>
<dbReference type="InterPro" id="IPR000164">
    <property type="entry name" value="Histone_H3/CENP-A"/>
</dbReference>
<keyword evidence="6" id="KW-0539">Nucleus</keyword>
<evidence type="ECO:0000256" key="9">
    <source>
        <dbReference type="SAM" id="Phobius"/>
    </source>
</evidence>
<dbReference type="AlphaFoldDB" id="A0A3P3YIL8"/>
<dbReference type="PANTHER" id="PTHR11426">
    <property type="entry name" value="HISTONE H3"/>
    <property type="match status" value="1"/>
</dbReference>
<comment type="similarity">
    <text evidence="3">Belongs to the histone H3 family.</text>
</comment>
<reference evidence="11 12" key="1">
    <citation type="submission" date="2018-03" db="EMBL/GenBank/DDBJ databases">
        <authorList>
            <person name="Fogelqvist J."/>
        </authorList>
    </citation>
    <scope>NUCLEOTIDE SEQUENCE [LARGE SCALE GENOMIC DNA]</scope>
</reference>
<dbReference type="PROSITE" id="PS00322">
    <property type="entry name" value="HISTONE_H3_1"/>
    <property type="match status" value="1"/>
</dbReference>
<keyword evidence="5" id="KW-0238">DNA-binding</keyword>
<dbReference type="Pfam" id="PF00125">
    <property type="entry name" value="Histone"/>
    <property type="match status" value="1"/>
</dbReference>
<evidence type="ECO:0000256" key="4">
    <source>
        <dbReference type="ARBA" id="ARBA00022454"/>
    </source>
</evidence>
<name>A0A3P3YIL8_PLABS</name>
<evidence type="ECO:0000256" key="5">
    <source>
        <dbReference type="ARBA" id="ARBA00023125"/>
    </source>
</evidence>
<comment type="subcellular location">
    <subcellularLocation>
        <location evidence="2">Chromosome</location>
    </subcellularLocation>
    <subcellularLocation>
        <location evidence="1">Nucleus</location>
    </subcellularLocation>
</comment>
<keyword evidence="11" id="KW-0496">Mitochondrion</keyword>
<evidence type="ECO:0000259" key="10">
    <source>
        <dbReference type="Pfam" id="PF00125"/>
    </source>
</evidence>
<dbReference type="PRINTS" id="PR00622">
    <property type="entry name" value="HISTONEH3"/>
</dbReference>
<sequence>MARTKQTARKSTGGKAPRKQLATKAARKSAPAAGGVKKPHRYRPGTVALREIRKYQKSTELLIRKLPFQRLVREIAQDFKSDLRFQGTAVLALQEASEAYLVSLFEDTNLCAIHGKRVTIMPKDIQLARRIRGERSEEAYTNMENQGPAAVIVSYSERTVGSSLYCNDGSRGSRTRSHKMLFLAIAPSATLYDDIVAQAPGLNATVYPDFNVWAPVLSSWYYQLFVRIIPSTILVGAGCAAAVFFAAHMLIIHERFKDESGQERRSIRRWVRFVSRAVDLPHFVLFTELTTATLAGVVTAVDGFQSTPTLPCSVVNYFLTLLAGWSFACSMACATVWVRKLGDLMPGKQQSLVTRVVSGEYPVVYALLNIVPVILDTSISICFAMYYFPPLLTAAASGVLMLMQIVLSCHVLTGVAKYSSTAAGIQARSSSSAGHEASVDRFLVRLSRCALGLSLSTIMYCVGAATIGLVPAYANTPSGWTVSWALAYTGRALDSAFRVAIFQPKLGLLLPSSAKLRHIVVQPSTRPVAPSGHKQTTRHH</sequence>
<dbReference type="GO" id="GO:0030527">
    <property type="term" value="F:structural constituent of chromatin"/>
    <property type="evidence" value="ECO:0007669"/>
    <property type="project" value="InterPro"/>
</dbReference>
<organism evidence="11 12">
    <name type="scientific">Plasmodiophora brassicae</name>
    <name type="common">Clubroot disease agent</name>
    <dbReference type="NCBI Taxonomy" id="37360"/>
    <lineage>
        <taxon>Eukaryota</taxon>
        <taxon>Sar</taxon>
        <taxon>Rhizaria</taxon>
        <taxon>Endomyxa</taxon>
        <taxon>Phytomyxea</taxon>
        <taxon>Plasmodiophorida</taxon>
        <taxon>Plasmodiophoridae</taxon>
        <taxon>Plasmodiophora</taxon>
    </lineage>
</organism>
<dbReference type="Gene3D" id="1.10.20.10">
    <property type="entry name" value="Histone, subunit A"/>
    <property type="match status" value="1"/>
</dbReference>
<dbReference type="FunFam" id="1.10.20.10:FF:000044">
    <property type="entry name" value="Histone H3.3"/>
    <property type="match status" value="1"/>
</dbReference>
<dbReference type="EMBL" id="OVEO01000013">
    <property type="protein sequence ID" value="SPQ99984.1"/>
    <property type="molecule type" value="Genomic_DNA"/>
</dbReference>
<accession>A0A3P3YIL8</accession>
<dbReference type="InterPro" id="IPR007125">
    <property type="entry name" value="H2A/H2B/H3"/>
</dbReference>
<feature type="transmembrane region" description="Helical" evidence="9">
    <location>
        <begin position="220"/>
        <end position="252"/>
    </location>
</feature>